<evidence type="ECO:0000259" key="1">
    <source>
        <dbReference type="Pfam" id="PF04230"/>
    </source>
</evidence>
<proteinExistence type="predicted"/>
<sequence>MIRELGHEAEIINYQNRTHHRWENPFSSMRLTPKGIRTAFRRRSKARPFREVVAGLTSAEFTTRPEAVDWKAFDSVVVGSDVVWDYSSPQYGADPCFFGQHPVQDGVRFVSYAASCGPADTGKVPTYVREGIQRFEAIGVRDRKTLEIARGCGGGTPVLVADPTWLRGDPRIEWPDAPSEPYVLVYGNALTSRDDNEAVHRWARDNGLKLVSAASPALLVDQRYDRLTPFQWVDLYRNASAVVTATLHGLLYAVKFRKPFVMKLLPQTRDKAITTLEGLDCMDRLFPQGESVRDLDLDLALGSSLQNASVVSSPFSEESRQFLQASIAP</sequence>
<comment type="caution">
    <text evidence="2">The sequence shown here is derived from an EMBL/GenBank/DDBJ whole genome shotgun (WGS) entry which is preliminary data.</text>
</comment>
<keyword evidence="2" id="KW-0808">Transferase</keyword>
<dbReference type="InterPro" id="IPR007345">
    <property type="entry name" value="Polysacch_pyruvyl_Trfase"/>
</dbReference>
<dbReference type="EMBL" id="JAENII010000009">
    <property type="protein sequence ID" value="MBK1827809.1"/>
    <property type="molecule type" value="Genomic_DNA"/>
</dbReference>
<evidence type="ECO:0000313" key="2">
    <source>
        <dbReference type="EMBL" id="MBK1827809.1"/>
    </source>
</evidence>
<dbReference type="GO" id="GO:0016740">
    <property type="term" value="F:transferase activity"/>
    <property type="evidence" value="ECO:0007669"/>
    <property type="project" value="UniProtKB-KW"/>
</dbReference>
<gene>
    <name evidence="2" type="ORF">JIN81_12330</name>
</gene>
<feature type="domain" description="Polysaccharide pyruvyl transferase" evidence="1">
    <location>
        <begin position="2"/>
        <end position="262"/>
    </location>
</feature>
<dbReference type="Proteomes" id="UP000658278">
    <property type="component" value="Unassembled WGS sequence"/>
</dbReference>
<keyword evidence="3" id="KW-1185">Reference proteome</keyword>
<accession>A0A934VEY7</accession>
<protein>
    <submittedName>
        <fullName evidence="2">Polysaccharide pyruvyl transferase family protein</fullName>
    </submittedName>
</protein>
<organism evidence="2 3">
    <name type="scientific">Haloferula rosea</name>
    <dbReference type="NCBI Taxonomy" id="490093"/>
    <lineage>
        <taxon>Bacteria</taxon>
        <taxon>Pseudomonadati</taxon>
        <taxon>Verrucomicrobiota</taxon>
        <taxon>Verrucomicrobiia</taxon>
        <taxon>Verrucomicrobiales</taxon>
        <taxon>Verrucomicrobiaceae</taxon>
        <taxon>Haloferula</taxon>
    </lineage>
</organism>
<dbReference type="Pfam" id="PF04230">
    <property type="entry name" value="PS_pyruv_trans"/>
    <property type="match status" value="1"/>
</dbReference>
<reference evidence="2" key="1">
    <citation type="submission" date="2021-01" db="EMBL/GenBank/DDBJ databases">
        <title>Modified the classification status of verrucomicrobia.</title>
        <authorList>
            <person name="Feng X."/>
        </authorList>
    </citation>
    <scope>NUCLEOTIDE SEQUENCE</scope>
    <source>
        <strain evidence="2">KCTC 22201</strain>
    </source>
</reference>
<evidence type="ECO:0000313" key="3">
    <source>
        <dbReference type="Proteomes" id="UP000658278"/>
    </source>
</evidence>
<name>A0A934VEY7_9BACT</name>
<dbReference type="AlphaFoldDB" id="A0A934VEY7"/>